<feature type="compositionally biased region" description="Basic residues" evidence="1">
    <location>
        <begin position="250"/>
        <end position="263"/>
    </location>
</feature>
<evidence type="ECO:0000256" key="1">
    <source>
        <dbReference type="SAM" id="MobiDB-lite"/>
    </source>
</evidence>
<dbReference type="AlphaFoldDB" id="A0A183B5Q7"/>
<feature type="region of interest" description="Disordered" evidence="1">
    <location>
        <begin position="223"/>
        <end position="263"/>
    </location>
</feature>
<protein>
    <submittedName>
        <fullName evidence="4">Flocculation protein FLO11-like</fullName>
    </submittedName>
</protein>
<dbReference type="EMBL" id="UZAN01057831">
    <property type="protein sequence ID" value="VDP91815.1"/>
    <property type="molecule type" value="Genomic_DNA"/>
</dbReference>
<reference evidence="4" key="1">
    <citation type="submission" date="2016-06" db="UniProtKB">
        <authorList>
            <consortium name="WormBaseParasite"/>
        </authorList>
    </citation>
    <scope>IDENTIFICATION</scope>
</reference>
<gene>
    <name evidence="2" type="ORF">ECPE_LOCUS14543</name>
</gene>
<name>A0A183B5Q7_9TREM</name>
<keyword evidence="3" id="KW-1185">Reference proteome</keyword>
<evidence type="ECO:0000313" key="3">
    <source>
        <dbReference type="Proteomes" id="UP000272942"/>
    </source>
</evidence>
<sequence>MLDGANGSATWRFFNEVRPVGTMKACLQSSLNRSVTPSISTMNLGNPRGYQTQSSHAQIMPTFSRTFASALNSAPSRPPSLIPHGFTVPNGRSKPPRIALFLPPGQKRTASRVPSQNDPGQPHSAQPANGRTKPIHNSQSFNAKQPLTKATPSNNKLQKAKQSGKSSGSNRKPRRRSKSYSLNDSRSMSLPSTMTSSPNDSLEKRFGQAALVPVLDFLSPPRLGEADHSRDSFITSPTLPPISESTPQKIGKRREKPKAKRPSRLKRVILSERRSRRCRSAPSHFDIASVNAERPSVVTTAEASEGISKQVTQVGLIPFLIIAVHSVGNPKCQKISFI</sequence>
<feature type="compositionally biased region" description="Low complexity" evidence="1">
    <location>
        <begin position="185"/>
        <end position="198"/>
    </location>
</feature>
<dbReference type="WBParaSite" id="ECPE_0001458201-mRNA-1">
    <property type="protein sequence ID" value="ECPE_0001458201-mRNA-1"/>
    <property type="gene ID" value="ECPE_0001458201"/>
</dbReference>
<reference evidence="2 3" key="2">
    <citation type="submission" date="2018-11" db="EMBL/GenBank/DDBJ databases">
        <authorList>
            <consortium name="Pathogen Informatics"/>
        </authorList>
    </citation>
    <scope>NUCLEOTIDE SEQUENCE [LARGE SCALE GENOMIC DNA]</scope>
    <source>
        <strain evidence="2 3">Egypt</strain>
    </source>
</reference>
<feature type="compositionally biased region" description="Polar residues" evidence="1">
    <location>
        <begin position="112"/>
        <end position="155"/>
    </location>
</feature>
<feature type="compositionally biased region" description="Low complexity" evidence="1">
    <location>
        <begin position="156"/>
        <end position="169"/>
    </location>
</feature>
<feature type="compositionally biased region" description="Polar residues" evidence="1">
    <location>
        <begin position="232"/>
        <end position="248"/>
    </location>
</feature>
<feature type="region of interest" description="Disordered" evidence="1">
    <location>
        <begin position="71"/>
        <end position="201"/>
    </location>
</feature>
<organism evidence="4">
    <name type="scientific">Echinostoma caproni</name>
    <dbReference type="NCBI Taxonomy" id="27848"/>
    <lineage>
        <taxon>Eukaryota</taxon>
        <taxon>Metazoa</taxon>
        <taxon>Spiralia</taxon>
        <taxon>Lophotrochozoa</taxon>
        <taxon>Platyhelminthes</taxon>
        <taxon>Trematoda</taxon>
        <taxon>Digenea</taxon>
        <taxon>Plagiorchiida</taxon>
        <taxon>Echinostomata</taxon>
        <taxon>Echinostomatoidea</taxon>
        <taxon>Echinostomatidae</taxon>
        <taxon>Echinostoma</taxon>
    </lineage>
</organism>
<accession>A0A183B5Q7</accession>
<proteinExistence type="predicted"/>
<dbReference type="OrthoDB" id="263617at2759"/>
<dbReference type="Proteomes" id="UP000272942">
    <property type="component" value="Unassembled WGS sequence"/>
</dbReference>
<evidence type="ECO:0000313" key="2">
    <source>
        <dbReference type="EMBL" id="VDP91815.1"/>
    </source>
</evidence>
<evidence type="ECO:0000313" key="4">
    <source>
        <dbReference type="WBParaSite" id="ECPE_0001458201-mRNA-1"/>
    </source>
</evidence>